<dbReference type="GO" id="GO:0016787">
    <property type="term" value="F:hydrolase activity"/>
    <property type="evidence" value="ECO:0007669"/>
    <property type="project" value="UniProtKB-KW"/>
</dbReference>
<dbReference type="EMBL" id="JAKIKU010000008">
    <property type="protein sequence ID" value="MCL1046698.1"/>
    <property type="molecule type" value="Genomic_DNA"/>
</dbReference>
<reference evidence="1 2" key="1">
    <citation type="submission" date="2022-01" db="EMBL/GenBank/DDBJ databases">
        <title>Whole genome-based taxonomy of the Shewanellaceae.</title>
        <authorList>
            <person name="Martin-Rodriguez A.J."/>
        </authorList>
    </citation>
    <scope>NUCLEOTIDE SEQUENCE [LARGE SCALE GENOMIC DNA]</scope>
    <source>
        <strain evidence="1 2">DSM 24955</strain>
    </source>
</reference>
<dbReference type="InterPro" id="IPR022529">
    <property type="entry name" value="DUF3530"/>
</dbReference>
<dbReference type="RefSeq" id="WP_248956290.1">
    <property type="nucleotide sequence ID" value="NZ_JAKIKU010000008.1"/>
</dbReference>
<keyword evidence="1" id="KW-0378">Hydrolase</keyword>
<comment type="caution">
    <text evidence="1">The sequence shown here is derived from an EMBL/GenBank/DDBJ whole genome shotgun (WGS) entry which is preliminary data.</text>
</comment>
<name>A0ABT0KS54_9GAMM</name>
<organism evidence="1 2">
    <name type="scientific">Shewanella electrodiphila</name>
    <dbReference type="NCBI Taxonomy" id="934143"/>
    <lineage>
        <taxon>Bacteria</taxon>
        <taxon>Pseudomonadati</taxon>
        <taxon>Pseudomonadota</taxon>
        <taxon>Gammaproteobacteria</taxon>
        <taxon>Alteromonadales</taxon>
        <taxon>Shewanellaceae</taxon>
        <taxon>Shewanella</taxon>
    </lineage>
</organism>
<dbReference type="Proteomes" id="UP001202134">
    <property type="component" value="Unassembled WGS sequence"/>
</dbReference>
<gene>
    <name evidence="1" type="ORF">L2737_15400</name>
</gene>
<evidence type="ECO:0000313" key="1">
    <source>
        <dbReference type="EMBL" id="MCL1046698.1"/>
    </source>
</evidence>
<keyword evidence="2" id="KW-1185">Reference proteome</keyword>
<proteinExistence type="predicted"/>
<accession>A0ABT0KS54</accession>
<evidence type="ECO:0000313" key="2">
    <source>
        <dbReference type="Proteomes" id="UP001202134"/>
    </source>
</evidence>
<sequence>MKLIRRAHYLTIFCSSLLALTSLFSFNALSNNLFNSTLLSASLLSDSVFIPISDAEKQQITVQDQTIEVLVKPWQGKKQHGAVFLVGPTDTHASGRGIIRYLRQLIPSKGWASISIKPTEGLYRPNFATSADQVTKAGEKQLELNAYQITPKYSSSQLLELRNFQQNVINECLAQLEAIGEQFPGKRIIIAADDSAGMVINLLHQDKLQQPDLLVVINPYREFEQLIDEQSRDLSIPLQLAELDFPILDLQSENGNIESIAETPARKQSNQMKTSHRYRQYLLQLDLNNQGGWDEALEHIEGFARKMVGR</sequence>
<dbReference type="Pfam" id="PF12048">
    <property type="entry name" value="DUF3530"/>
    <property type="match status" value="1"/>
</dbReference>
<protein>
    <submittedName>
        <fullName evidence="1">Alpha/beta hydrolase family protein</fullName>
    </submittedName>
</protein>